<comment type="function">
    <text evidence="1">One of two assembly initiator proteins, it binds directly to the 5'-end of the 23S rRNA, where it nucleates assembly of the 50S subunit.</text>
</comment>
<dbReference type="Pfam" id="PF17136">
    <property type="entry name" value="ribosomal_L24"/>
    <property type="match status" value="1"/>
</dbReference>
<dbReference type="SMART" id="SM00739">
    <property type="entry name" value="KOW"/>
    <property type="match status" value="1"/>
</dbReference>
<dbReference type="GO" id="GO:0005840">
    <property type="term" value="C:ribosome"/>
    <property type="evidence" value="ECO:0007669"/>
    <property type="project" value="UniProtKB-KW"/>
</dbReference>
<keyword evidence="9" id="KW-0934">Plastid</keyword>
<dbReference type="GO" id="GO:0003735">
    <property type="term" value="F:structural constituent of ribosome"/>
    <property type="evidence" value="ECO:0007669"/>
    <property type="project" value="InterPro"/>
</dbReference>
<evidence type="ECO:0000256" key="4">
    <source>
        <dbReference type="ARBA" id="ARBA00023274"/>
    </source>
</evidence>
<evidence type="ECO:0000313" key="9">
    <source>
        <dbReference type="EMBL" id="QCI05907.1"/>
    </source>
</evidence>
<evidence type="ECO:0000256" key="2">
    <source>
        <dbReference type="ARBA" id="ARBA00010618"/>
    </source>
</evidence>
<evidence type="ECO:0000256" key="3">
    <source>
        <dbReference type="ARBA" id="ARBA00022980"/>
    </source>
</evidence>
<dbReference type="InterPro" id="IPR008991">
    <property type="entry name" value="Translation_prot_SH3-like_sf"/>
</dbReference>
<dbReference type="InterPro" id="IPR014722">
    <property type="entry name" value="Rib_uL2_dom2"/>
</dbReference>
<reference evidence="9" key="1">
    <citation type="journal article" date="2019" name="Mol. Phylogenet. Evol.">
        <title>Morphological evolution and classification of the red algal order Ceramiales inferred using plastid phylogenomics.</title>
        <authorList>
            <person name="Diaz-Tapia P."/>
            <person name="Pasella M.M."/>
            <person name="Verbruggen H."/>
            <person name="Maggs C.A."/>
        </authorList>
    </citation>
    <scope>NUCLEOTIDE SEQUENCE</scope>
    <source>
        <strain evidence="9">PD2948_4</strain>
    </source>
</reference>
<gene>
    <name evidence="9" type="primary">rpl24</name>
</gene>
<dbReference type="SUPFAM" id="SSF50104">
    <property type="entry name" value="Translation proteins SH3-like domain"/>
    <property type="match status" value="1"/>
</dbReference>
<dbReference type="Gene3D" id="2.30.30.30">
    <property type="match status" value="1"/>
</dbReference>
<protein>
    <recommendedName>
        <fullName evidence="5">Large ribosomal subunit protein uL24c</fullName>
    </recommendedName>
    <alternativeName>
        <fullName evidence="6">50S ribosomal protein L24, chloroplastic</fullName>
    </alternativeName>
</protein>
<evidence type="ECO:0000256" key="1">
    <source>
        <dbReference type="ARBA" id="ARBA00004072"/>
    </source>
</evidence>
<keyword evidence="4 7" id="KW-0687">Ribonucleoprotein</keyword>
<evidence type="ECO:0000256" key="7">
    <source>
        <dbReference type="RuleBase" id="RU003477"/>
    </source>
</evidence>
<keyword evidence="3 7" id="KW-0689">Ribosomal protein</keyword>
<dbReference type="NCBIfam" id="TIGR01079">
    <property type="entry name" value="rplX_bact"/>
    <property type="match status" value="1"/>
</dbReference>
<organism evidence="9">
    <name type="scientific">Dasysiphonia japonica</name>
    <dbReference type="NCBI Taxonomy" id="2506492"/>
    <lineage>
        <taxon>Eukaryota</taxon>
        <taxon>Rhodophyta</taxon>
        <taxon>Florideophyceae</taxon>
        <taxon>Rhodymeniophycidae</taxon>
        <taxon>Ceramiales</taxon>
        <taxon>Dasyaceae</taxon>
        <taxon>Dasysiphonia</taxon>
    </lineage>
</organism>
<dbReference type="PANTHER" id="PTHR12903">
    <property type="entry name" value="MITOCHONDRIAL RIBOSOMAL PROTEIN L24"/>
    <property type="match status" value="1"/>
</dbReference>
<sequence length="79" mass="9364">MKKIRQKYKIGDEVQIISGKYKKQIGKIIKIISKKNQYFIENINIKTKHIKPKQVNEKGEIKKIEGYIDKSNIQKYISI</sequence>
<dbReference type="InterPro" id="IPR005824">
    <property type="entry name" value="KOW"/>
</dbReference>
<dbReference type="GO" id="GO:1990904">
    <property type="term" value="C:ribonucleoprotein complex"/>
    <property type="evidence" value="ECO:0007669"/>
    <property type="project" value="UniProtKB-KW"/>
</dbReference>
<comment type="similarity">
    <text evidence="2 7">Belongs to the universal ribosomal protein uL24 family.</text>
</comment>
<dbReference type="InterPro" id="IPR005825">
    <property type="entry name" value="Ribosomal_uL24_CS"/>
</dbReference>
<dbReference type="InterPro" id="IPR003256">
    <property type="entry name" value="Ribosomal_uL24"/>
</dbReference>
<accession>A0A4D6WQI9</accession>
<dbReference type="GO" id="GO:0003723">
    <property type="term" value="F:RNA binding"/>
    <property type="evidence" value="ECO:0007669"/>
    <property type="project" value="InterPro"/>
</dbReference>
<dbReference type="GO" id="GO:0006412">
    <property type="term" value="P:translation"/>
    <property type="evidence" value="ECO:0007669"/>
    <property type="project" value="InterPro"/>
</dbReference>
<name>A0A4D6WQI9_9FLOR</name>
<proteinExistence type="inferred from homology"/>
<reference evidence="9" key="2">
    <citation type="submission" date="2019-04" db="EMBL/GenBank/DDBJ databases">
        <authorList>
            <person name="Pasella M."/>
        </authorList>
    </citation>
    <scope>NUCLEOTIDE SEQUENCE</scope>
    <source>
        <strain evidence="9">PD2948_4</strain>
    </source>
</reference>
<evidence type="ECO:0000256" key="6">
    <source>
        <dbReference type="ARBA" id="ARBA00035361"/>
    </source>
</evidence>
<feature type="domain" description="KOW" evidence="8">
    <location>
        <begin position="7"/>
        <end position="34"/>
    </location>
</feature>
<dbReference type="EMBL" id="MK814643">
    <property type="protein sequence ID" value="QCI05907.1"/>
    <property type="molecule type" value="Genomic_DNA"/>
</dbReference>
<evidence type="ECO:0000256" key="5">
    <source>
        <dbReference type="ARBA" id="ARBA00035282"/>
    </source>
</evidence>
<dbReference type="Pfam" id="PF00467">
    <property type="entry name" value="KOW"/>
    <property type="match status" value="1"/>
</dbReference>
<dbReference type="InterPro" id="IPR057264">
    <property type="entry name" value="Ribosomal_uL24_C"/>
</dbReference>
<dbReference type="CDD" id="cd06089">
    <property type="entry name" value="KOW_RPL26"/>
    <property type="match status" value="1"/>
</dbReference>
<dbReference type="InterPro" id="IPR041988">
    <property type="entry name" value="Ribosomal_uL24_KOW"/>
</dbReference>
<geneLocation type="plastid" evidence="9"/>
<dbReference type="PROSITE" id="PS01108">
    <property type="entry name" value="RIBOSOMAL_L24"/>
    <property type="match status" value="1"/>
</dbReference>
<dbReference type="AlphaFoldDB" id="A0A4D6WQI9"/>
<evidence type="ECO:0000259" key="8">
    <source>
        <dbReference type="SMART" id="SM00739"/>
    </source>
</evidence>